<dbReference type="GO" id="GO:0004519">
    <property type="term" value="F:endonuclease activity"/>
    <property type="evidence" value="ECO:0007669"/>
    <property type="project" value="InterPro"/>
</dbReference>
<dbReference type="InterPro" id="IPR004860">
    <property type="entry name" value="LAGLIDADG_dom"/>
</dbReference>
<organism evidence="2 3">
    <name type="scientific">candidate division MSBL1 archaeon SCGC-AAA261F17</name>
    <dbReference type="NCBI Taxonomy" id="1698274"/>
    <lineage>
        <taxon>Archaea</taxon>
        <taxon>Methanobacteriati</taxon>
        <taxon>Methanobacteriota</taxon>
        <taxon>candidate division MSBL1</taxon>
    </lineage>
</organism>
<dbReference type="EMBL" id="LHXY01000012">
    <property type="protein sequence ID" value="KXB02118.1"/>
    <property type="molecule type" value="Genomic_DNA"/>
</dbReference>
<evidence type="ECO:0000313" key="3">
    <source>
        <dbReference type="Proteomes" id="UP000070035"/>
    </source>
</evidence>
<dbReference type="InterPro" id="IPR027434">
    <property type="entry name" value="Homing_endonucl"/>
</dbReference>
<dbReference type="Proteomes" id="UP000070035">
    <property type="component" value="Unassembled WGS sequence"/>
</dbReference>
<protein>
    <recommendedName>
        <fullName evidence="1">Homing endonuclease LAGLIDADG domain-containing protein</fullName>
    </recommendedName>
</protein>
<feature type="domain" description="Homing endonuclease LAGLIDADG" evidence="1">
    <location>
        <begin position="3"/>
        <end position="94"/>
    </location>
</feature>
<comment type="caution">
    <text evidence="2">The sequence shown here is derived from an EMBL/GenBank/DDBJ whole genome shotgun (WGS) entry which is preliminary data.</text>
</comment>
<proteinExistence type="predicted"/>
<keyword evidence="3" id="KW-1185">Reference proteome</keyword>
<sequence length="123" mass="14328">ITSLWDADGSIPADKTKGLGFRGEITQSYNPESGENGIRLLKEMRDSLEKHWKIRSNLRPVRKGDYKKSYETKKPRYILHISQNDLSKFAKELGTYLEHPSKRNRMLKIIENPKKHFAEVTEV</sequence>
<dbReference type="Gene3D" id="3.10.28.10">
    <property type="entry name" value="Homing endonucleases"/>
    <property type="match status" value="1"/>
</dbReference>
<evidence type="ECO:0000259" key="1">
    <source>
        <dbReference type="Pfam" id="PF14528"/>
    </source>
</evidence>
<gene>
    <name evidence="2" type="ORF">AKJ44_01310</name>
</gene>
<reference evidence="2 3" key="1">
    <citation type="journal article" date="2016" name="Sci. Rep.">
        <title>Metabolic traits of an uncultured archaeal lineage -MSBL1- from brine pools of the Red Sea.</title>
        <authorList>
            <person name="Mwirichia R."/>
            <person name="Alam I."/>
            <person name="Rashid M."/>
            <person name="Vinu M."/>
            <person name="Ba-Alawi W."/>
            <person name="Anthony Kamau A."/>
            <person name="Kamanda Ngugi D."/>
            <person name="Goker M."/>
            <person name="Klenk H.P."/>
            <person name="Bajic V."/>
            <person name="Stingl U."/>
        </authorList>
    </citation>
    <scope>NUCLEOTIDE SEQUENCE [LARGE SCALE GENOMIC DNA]</scope>
    <source>
        <strain evidence="2">SCGC-AAA261F17</strain>
    </source>
</reference>
<feature type="non-terminal residue" evidence="2">
    <location>
        <position position="1"/>
    </location>
</feature>
<accession>A0A133V6P6</accession>
<dbReference type="Pfam" id="PF14528">
    <property type="entry name" value="LAGLIDADG_3"/>
    <property type="match status" value="1"/>
</dbReference>
<dbReference type="AlphaFoldDB" id="A0A133V6P6"/>
<evidence type="ECO:0000313" key="2">
    <source>
        <dbReference type="EMBL" id="KXB02118.1"/>
    </source>
</evidence>
<name>A0A133V6P6_9EURY</name>